<feature type="region of interest" description="Disordered" evidence="1">
    <location>
        <begin position="54"/>
        <end position="73"/>
    </location>
</feature>
<sequence length="449" mass="49860">MCGCAAAIARAVVDFLDAVLVACFRSWFRPGPVAAHRDPPVRGDRLGEVLADEEKGFGARRGSDDHSEDDPGIDKELRQEADYLKLCGTISQTPAELQNASPDINLETANEVGKISGIGATSVSEFNSSECFKCEEDHTLMTEIEVPRVESVDSVPQSVLRENSPFWSIKNRFSGSSGSPCPTPLVLSDDMQTPGTIYTSHTGSSMSRKRVRTRKQFVYPVLRPIENRLHPMELTGDSLPMLPSNTPGQINLRADYIKKPHKTSSNSVAKVGFSKSPPICFPNENALCQEKETHSPEELKCQISSPKSNSDEKHAALSLAHWLKPPSPEDVENPTPELCKAWDGNCIPNTTTKYKEDQKVSWHATPFEERLLKVLSDEPNPPRKLVSGNSFQVEDGNGIPNTTTKYKEHQKVSWHATPFEERLLRFSSDELNPPRKLIRGNLFHVEETC</sequence>
<dbReference type="EMBL" id="JAUUTY010000007">
    <property type="protein sequence ID" value="KAK1612502.1"/>
    <property type="molecule type" value="Genomic_DNA"/>
</dbReference>
<evidence type="ECO:0000313" key="2">
    <source>
        <dbReference type="EMBL" id="KAK1612502.1"/>
    </source>
</evidence>
<reference evidence="2" key="1">
    <citation type="submission" date="2023-07" db="EMBL/GenBank/DDBJ databases">
        <title>A chromosome-level genome assembly of Lolium multiflorum.</title>
        <authorList>
            <person name="Chen Y."/>
            <person name="Copetti D."/>
            <person name="Kolliker R."/>
            <person name="Studer B."/>
        </authorList>
    </citation>
    <scope>NUCLEOTIDE SEQUENCE</scope>
    <source>
        <strain evidence="2">02402/16</strain>
        <tissue evidence="2">Leaf</tissue>
    </source>
</reference>
<name>A0AAD8R1I1_LOLMU</name>
<proteinExistence type="predicted"/>
<dbReference type="PANTHER" id="PTHR33318:SF5">
    <property type="entry name" value="OS06G0670100 PROTEIN"/>
    <property type="match status" value="1"/>
</dbReference>
<dbReference type="InterPro" id="IPR039300">
    <property type="entry name" value="JASON"/>
</dbReference>
<evidence type="ECO:0000256" key="1">
    <source>
        <dbReference type="SAM" id="MobiDB-lite"/>
    </source>
</evidence>
<comment type="caution">
    <text evidence="2">The sequence shown here is derived from an EMBL/GenBank/DDBJ whole genome shotgun (WGS) entry which is preliminary data.</text>
</comment>
<gene>
    <name evidence="2" type="ORF">QYE76_036175</name>
</gene>
<accession>A0AAD8R1I1</accession>
<dbReference type="GO" id="GO:0007142">
    <property type="term" value="P:male meiosis II"/>
    <property type="evidence" value="ECO:0007669"/>
    <property type="project" value="InterPro"/>
</dbReference>
<dbReference type="AlphaFoldDB" id="A0AAD8R1I1"/>
<dbReference type="PANTHER" id="PTHR33318">
    <property type="entry name" value="ASPARTYL/GLUTAMYL-TRNA(ASN/GLN) AMIDOTRANSFERASE SUBUNIT"/>
    <property type="match status" value="1"/>
</dbReference>
<protein>
    <submittedName>
        <fullName evidence="2">Uncharacterized protein</fullName>
    </submittedName>
</protein>
<dbReference type="Proteomes" id="UP001231189">
    <property type="component" value="Unassembled WGS sequence"/>
</dbReference>
<feature type="compositionally biased region" description="Basic and acidic residues" evidence="1">
    <location>
        <begin position="54"/>
        <end position="65"/>
    </location>
</feature>
<evidence type="ECO:0000313" key="3">
    <source>
        <dbReference type="Proteomes" id="UP001231189"/>
    </source>
</evidence>
<organism evidence="2 3">
    <name type="scientific">Lolium multiflorum</name>
    <name type="common">Italian ryegrass</name>
    <name type="synonym">Lolium perenne subsp. multiflorum</name>
    <dbReference type="NCBI Taxonomy" id="4521"/>
    <lineage>
        <taxon>Eukaryota</taxon>
        <taxon>Viridiplantae</taxon>
        <taxon>Streptophyta</taxon>
        <taxon>Embryophyta</taxon>
        <taxon>Tracheophyta</taxon>
        <taxon>Spermatophyta</taxon>
        <taxon>Magnoliopsida</taxon>
        <taxon>Liliopsida</taxon>
        <taxon>Poales</taxon>
        <taxon>Poaceae</taxon>
        <taxon>BOP clade</taxon>
        <taxon>Pooideae</taxon>
        <taxon>Poodae</taxon>
        <taxon>Poeae</taxon>
        <taxon>Poeae Chloroplast Group 2 (Poeae type)</taxon>
        <taxon>Loliodinae</taxon>
        <taxon>Loliinae</taxon>
        <taxon>Lolium</taxon>
    </lineage>
</organism>
<keyword evidence="3" id="KW-1185">Reference proteome</keyword>